<evidence type="ECO:0000313" key="1">
    <source>
        <dbReference type="EMBL" id="GER39125.1"/>
    </source>
</evidence>
<protein>
    <submittedName>
        <fullName evidence="1">Uncharacterized protein</fullName>
    </submittedName>
</protein>
<dbReference type="Proteomes" id="UP000325081">
    <property type="component" value="Unassembled WGS sequence"/>
</dbReference>
<name>A0A5A7Q1V2_STRAF</name>
<organism evidence="1 2">
    <name type="scientific">Striga asiatica</name>
    <name type="common">Asiatic witchweed</name>
    <name type="synonym">Buchnera asiatica</name>
    <dbReference type="NCBI Taxonomy" id="4170"/>
    <lineage>
        <taxon>Eukaryota</taxon>
        <taxon>Viridiplantae</taxon>
        <taxon>Streptophyta</taxon>
        <taxon>Embryophyta</taxon>
        <taxon>Tracheophyta</taxon>
        <taxon>Spermatophyta</taxon>
        <taxon>Magnoliopsida</taxon>
        <taxon>eudicotyledons</taxon>
        <taxon>Gunneridae</taxon>
        <taxon>Pentapetalae</taxon>
        <taxon>asterids</taxon>
        <taxon>lamiids</taxon>
        <taxon>Lamiales</taxon>
        <taxon>Orobanchaceae</taxon>
        <taxon>Buchnereae</taxon>
        <taxon>Striga</taxon>
    </lineage>
</organism>
<evidence type="ECO:0000313" key="2">
    <source>
        <dbReference type="Proteomes" id="UP000325081"/>
    </source>
</evidence>
<dbReference type="AlphaFoldDB" id="A0A5A7Q1V2"/>
<proteinExistence type="predicted"/>
<keyword evidence="2" id="KW-1185">Reference proteome</keyword>
<comment type="caution">
    <text evidence="1">The sequence shown here is derived from an EMBL/GenBank/DDBJ whole genome shotgun (WGS) entry which is preliminary data.</text>
</comment>
<accession>A0A5A7Q1V2</accession>
<gene>
    <name evidence="1" type="ORF">STAS_15707</name>
</gene>
<sequence>MLNPGREKRLTRVPQPLSIAVESRTIESADSIAVFQLDFRKISVVKLGPGSEVGPSPGIRSGRASTLSSFATATGIWKLWGRASHRTGTSGRSKVDRPLTGIHPDIQTMPYWLAEIDSSIIHPIISNPQLLPGAFEGRAILGGKE</sequence>
<dbReference type="EMBL" id="BKCP01005572">
    <property type="protein sequence ID" value="GER39125.1"/>
    <property type="molecule type" value="Genomic_DNA"/>
</dbReference>
<reference evidence="2" key="1">
    <citation type="journal article" date="2019" name="Curr. Biol.">
        <title>Genome Sequence of Striga asiatica Provides Insight into the Evolution of Plant Parasitism.</title>
        <authorList>
            <person name="Yoshida S."/>
            <person name="Kim S."/>
            <person name="Wafula E.K."/>
            <person name="Tanskanen J."/>
            <person name="Kim Y.M."/>
            <person name="Honaas L."/>
            <person name="Yang Z."/>
            <person name="Spallek T."/>
            <person name="Conn C.E."/>
            <person name="Ichihashi Y."/>
            <person name="Cheong K."/>
            <person name="Cui S."/>
            <person name="Der J.P."/>
            <person name="Gundlach H."/>
            <person name="Jiao Y."/>
            <person name="Hori C."/>
            <person name="Ishida J.K."/>
            <person name="Kasahara H."/>
            <person name="Kiba T."/>
            <person name="Kim M.S."/>
            <person name="Koo N."/>
            <person name="Laohavisit A."/>
            <person name="Lee Y.H."/>
            <person name="Lumba S."/>
            <person name="McCourt P."/>
            <person name="Mortimer J.C."/>
            <person name="Mutuku J.M."/>
            <person name="Nomura T."/>
            <person name="Sasaki-Sekimoto Y."/>
            <person name="Seto Y."/>
            <person name="Wang Y."/>
            <person name="Wakatake T."/>
            <person name="Sakakibara H."/>
            <person name="Demura T."/>
            <person name="Yamaguchi S."/>
            <person name="Yoneyama K."/>
            <person name="Manabe R.I."/>
            <person name="Nelson D.C."/>
            <person name="Schulman A.H."/>
            <person name="Timko M.P."/>
            <person name="dePamphilis C.W."/>
            <person name="Choi D."/>
            <person name="Shirasu K."/>
        </authorList>
    </citation>
    <scope>NUCLEOTIDE SEQUENCE [LARGE SCALE GENOMIC DNA]</scope>
    <source>
        <strain evidence="2">cv. UVA1</strain>
    </source>
</reference>